<protein>
    <submittedName>
        <fullName evidence="1">Uncharacterized protein</fullName>
    </submittedName>
</protein>
<dbReference type="EMBL" id="CP137744">
    <property type="protein sequence ID" value="WOZ75709.1"/>
    <property type="molecule type" value="Genomic_DNA"/>
</dbReference>
<keyword evidence="2" id="KW-1185">Reference proteome</keyword>
<evidence type="ECO:0000313" key="1">
    <source>
        <dbReference type="EMBL" id="WOZ75709.1"/>
    </source>
</evidence>
<evidence type="ECO:0000313" key="2">
    <source>
        <dbReference type="Proteomes" id="UP001302368"/>
    </source>
</evidence>
<organism evidence="1 2">
    <name type="scientific">Kosakonia sacchari</name>
    <dbReference type="NCBI Taxonomy" id="1158459"/>
    <lineage>
        <taxon>Bacteria</taxon>
        <taxon>Pseudomonadati</taxon>
        <taxon>Pseudomonadota</taxon>
        <taxon>Gammaproteobacteria</taxon>
        <taxon>Enterobacterales</taxon>
        <taxon>Enterobacteriaceae</taxon>
        <taxon>Kosakonia</taxon>
    </lineage>
</organism>
<reference evidence="1 2" key="1">
    <citation type="submission" date="2023-10" db="EMBL/GenBank/DDBJ databases">
        <title>Genome sequencing of the isolated polysaccharide-producing bacterium Kosakonia sacchari KS2022.</title>
        <authorList>
            <person name="Yi X."/>
        </authorList>
    </citation>
    <scope>NUCLEOTIDE SEQUENCE [LARGE SCALE GENOMIC DNA]</scope>
    <source>
        <strain evidence="1 2">KS2022</strain>
    </source>
</reference>
<dbReference type="RefSeq" id="WP_097407915.1">
    <property type="nucleotide sequence ID" value="NZ_CP137744.1"/>
</dbReference>
<sequence length="103" mass="11765">MLAKLLALLKGNRAKSTEFDYTTQTWGHALHFVQGFKEKGKMEITGHYFGAGLIYEPMPKKGDTFTISFTNNRIGVLRIHSIKFYRDPSDMFNATVSFEGLKR</sequence>
<proteinExistence type="predicted"/>
<accession>A0ABZ0MJS5</accession>
<dbReference type="Proteomes" id="UP001302368">
    <property type="component" value="Chromosome"/>
</dbReference>
<name>A0ABZ0MJS5_9ENTR</name>
<gene>
    <name evidence="1" type="ORF">Q8Y70_13910</name>
</gene>